<protein>
    <submittedName>
        <fullName evidence="1">Uncharacterized protein</fullName>
    </submittedName>
</protein>
<dbReference type="Proteomes" id="UP001060085">
    <property type="component" value="Linkage Group LG08"/>
</dbReference>
<accession>A0ACB9ZUW2</accession>
<organism evidence="1 2">
    <name type="scientific">Catharanthus roseus</name>
    <name type="common">Madagascar periwinkle</name>
    <name type="synonym">Vinca rosea</name>
    <dbReference type="NCBI Taxonomy" id="4058"/>
    <lineage>
        <taxon>Eukaryota</taxon>
        <taxon>Viridiplantae</taxon>
        <taxon>Streptophyta</taxon>
        <taxon>Embryophyta</taxon>
        <taxon>Tracheophyta</taxon>
        <taxon>Spermatophyta</taxon>
        <taxon>Magnoliopsida</taxon>
        <taxon>eudicotyledons</taxon>
        <taxon>Gunneridae</taxon>
        <taxon>Pentapetalae</taxon>
        <taxon>asterids</taxon>
        <taxon>lamiids</taxon>
        <taxon>Gentianales</taxon>
        <taxon>Apocynaceae</taxon>
        <taxon>Rauvolfioideae</taxon>
        <taxon>Vinceae</taxon>
        <taxon>Catharanthinae</taxon>
        <taxon>Catharanthus</taxon>
    </lineage>
</organism>
<proteinExistence type="predicted"/>
<dbReference type="EMBL" id="CM044708">
    <property type="protein sequence ID" value="KAI5650828.1"/>
    <property type="molecule type" value="Genomic_DNA"/>
</dbReference>
<comment type="caution">
    <text evidence="1">The sequence shown here is derived from an EMBL/GenBank/DDBJ whole genome shotgun (WGS) entry which is preliminary data.</text>
</comment>
<evidence type="ECO:0000313" key="1">
    <source>
        <dbReference type="EMBL" id="KAI5650828.1"/>
    </source>
</evidence>
<name>A0ACB9ZUW2_CATRO</name>
<evidence type="ECO:0000313" key="2">
    <source>
        <dbReference type="Proteomes" id="UP001060085"/>
    </source>
</evidence>
<sequence>MSVIAAAPLSIVFGGVRRRRRRSLTMATTTSAYQKLLTIGTKIIGVGRNYAAHAKELGNAVPKEPVLFLKPTTSYLENGGKIQVPHPLESLHHEVELAVVIGQVARDVPEASAMNYVGGYALALDMTAREIQATAKAAGLPWTIAKGQDTFTPISSVLPCSVVPDPHDLELWLKVDGETRQKGSTKDMIFKIPYLISHISSIMTLLEGDVILTGTPQGVGPVRVGQKIDAGITGLLDVHFEVERRQAANYS</sequence>
<reference evidence="2" key="1">
    <citation type="journal article" date="2023" name="Nat. Plants">
        <title>Single-cell RNA sequencing provides a high-resolution roadmap for understanding the multicellular compartmentation of specialized metabolism.</title>
        <authorList>
            <person name="Sun S."/>
            <person name="Shen X."/>
            <person name="Li Y."/>
            <person name="Li Y."/>
            <person name="Wang S."/>
            <person name="Li R."/>
            <person name="Zhang H."/>
            <person name="Shen G."/>
            <person name="Guo B."/>
            <person name="Wei J."/>
            <person name="Xu J."/>
            <person name="St-Pierre B."/>
            <person name="Chen S."/>
            <person name="Sun C."/>
        </authorList>
    </citation>
    <scope>NUCLEOTIDE SEQUENCE [LARGE SCALE GENOMIC DNA]</scope>
</reference>
<gene>
    <name evidence="1" type="ORF">M9H77_36833</name>
</gene>
<keyword evidence="2" id="KW-1185">Reference proteome</keyword>